<dbReference type="AlphaFoldDB" id="A0A9J6A6C4"/>
<accession>A0A9J6A6C4</accession>
<comment type="caution">
    <text evidence="1">The sequence shown here is derived from an EMBL/GenBank/DDBJ whole genome shotgun (WGS) entry which is preliminary data.</text>
</comment>
<dbReference type="OrthoDB" id="10382177at2759"/>
<evidence type="ECO:0000313" key="1">
    <source>
        <dbReference type="EMBL" id="KAG5619928.1"/>
    </source>
</evidence>
<protein>
    <submittedName>
        <fullName evidence="1">Uncharacterized protein</fullName>
    </submittedName>
</protein>
<sequence length="102" mass="11499">MEIMMWLQIWTDKLNVRRSISLIASTMTHLISNHFKSIYLCPNWNAITQLFNSDENCRNGLNGGGSLIRDMRGKLTMAYSLVLGAGTSDWAKAASLLYGITW</sequence>
<evidence type="ECO:0000313" key="2">
    <source>
        <dbReference type="Proteomes" id="UP000824120"/>
    </source>
</evidence>
<gene>
    <name evidence="1" type="ORF">H5410_005146</name>
</gene>
<keyword evidence="2" id="KW-1185">Reference proteome</keyword>
<organism evidence="1 2">
    <name type="scientific">Solanum commersonii</name>
    <name type="common">Commerson's wild potato</name>
    <name type="synonym">Commerson's nightshade</name>
    <dbReference type="NCBI Taxonomy" id="4109"/>
    <lineage>
        <taxon>Eukaryota</taxon>
        <taxon>Viridiplantae</taxon>
        <taxon>Streptophyta</taxon>
        <taxon>Embryophyta</taxon>
        <taxon>Tracheophyta</taxon>
        <taxon>Spermatophyta</taxon>
        <taxon>Magnoliopsida</taxon>
        <taxon>eudicotyledons</taxon>
        <taxon>Gunneridae</taxon>
        <taxon>Pentapetalae</taxon>
        <taxon>asterids</taxon>
        <taxon>lamiids</taxon>
        <taxon>Solanales</taxon>
        <taxon>Solanaceae</taxon>
        <taxon>Solanoideae</taxon>
        <taxon>Solaneae</taxon>
        <taxon>Solanum</taxon>
    </lineage>
</organism>
<reference evidence="1 2" key="1">
    <citation type="submission" date="2020-09" db="EMBL/GenBank/DDBJ databases">
        <title>De no assembly of potato wild relative species, Solanum commersonii.</title>
        <authorList>
            <person name="Cho K."/>
        </authorList>
    </citation>
    <scope>NUCLEOTIDE SEQUENCE [LARGE SCALE GENOMIC DNA]</scope>
    <source>
        <strain evidence="1">LZ3.2</strain>
        <tissue evidence="1">Leaf</tissue>
    </source>
</reference>
<dbReference type="Proteomes" id="UP000824120">
    <property type="component" value="Chromosome 2"/>
</dbReference>
<dbReference type="EMBL" id="JACXVP010000002">
    <property type="protein sequence ID" value="KAG5619928.1"/>
    <property type="molecule type" value="Genomic_DNA"/>
</dbReference>
<name>A0A9J6A6C4_SOLCO</name>
<proteinExistence type="predicted"/>